<evidence type="ECO:0000313" key="3">
    <source>
        <dbReference type="Proteomes" id="UP001161757"/>
    </source>
</evidence>
<protein>
    <submittedName>
        <fullName evidence="2">Uncharacterized protein</fullName>
    </submittedName>
</protein>
<feature type="region of interest" description="Disordered" evidence="1">
    <location>
        <begin position="411"/>
        <end position="477"/>
    </location>
</feature>
<reference evidence="2" key="1">
    <citation type="submission" date="2023-01" db="EMBL/GenBank/DDBJ databases">
        <title>Exophiala dermititidis isolated from Cystic Fibrosis Patient.</title>
        <authorList>
            <person name="Kurbessoian T."/>
            <person name="Crocker A."/>
            <person name="Murante D."/>
            <person name="Hogan D.A."/>
            <person name="Stajich J.E."/>
        </authorList>
    </citation>
    <scope>NUCLEOTIDE SEQUENCE</scope>
    <source>
        <strain evidence="2">Ex8</strain>
    </source>
</reference>
<gene>
    <name evidence="2" type="ORF">HRR80_000595</name>
</gene>
<proteinExistence type="predicted"/>
<evidence type="ECO:0000256" key="1">
    <source>
        <dbReference type="SAM" id="MobiDB-lite"/>
    </source>
</evidence>
<feature type="region of interest" description="Disordered" evidence="1">
    <location>
        <begin position="595"/>
        <end position="667"/>
    </location>
</feature>
<feature type="compositionally biased region" description="Acidic residues" evidence="1">
    <location>
        <begin position="420"/>
        <end position="434"/>
    </location>
</feature>
<evidence type="ECO:0000313" key="2">
    <source>
        <dbReference type="EMBL" id="KAJ8995842.1"/>
    </source>
</evidence>
<feature type="compositionally biased region" description="Low complexity" evidence="1">
    <location>
        <begin position="638"/>
        <end position="667"/>
    </location>
</feature>
<dbReference type="Proteomes" id="UP001161757">
    <property type="component" value="Unassembled WGS sequence"/>
</dbReference>
<sequence length="824" mass="91235">MQPYGGLPEMQMQEPPGAALHAGHVGNAQNIQHNMQQYRGLQEMQMQEPQGAQIYGGNPYYQQVIPRNMDNLNNFQQVDVQEMQRAAFNGANQGYGQNFEANTQQYNNLPEMQNQYSITPSNINPFNGFQGLQMQGQQRVMVPVNSTRSGYSSNQRNAFPGMQMQGHQTAVMPVNTTGFAPYSEYNLNQQAGFPATQVQGHQTAAVPANFTGYAPNEAYNFNRRPVFVGMQMQGHQRAANPVNNAGIGNGPANNGGQFNPFPNTAMQQQATALSFDNDNDDIDELLANRQRDQTSDWRHTQVQAQTNASQANNSANLPGYGYNDFHNAQTFQQQPLANQQAGNQEWAFDNGREVLSRTQGFGDNMLNTFGELPDNLVGNNDFGYPNVRNSMALGLAEAVYNGALYVDNEGTLIGQPSSPEEPDITAPDDGEENDAGAITANNTRDRHAPGQVPRRRRTLADVQKSDPYPRFPASPIPDEQAVLTLGPGLASGANHLALFGQDNVPRTIQPIMVERGREGRAANNGYPPADTVLPARLSLEEICARYPNHVWGSLLRIFLSEGWTGGRIWEALPADARLDAAMTRPWNYIQAACGRENRKMQDEDGIPPTPVQRRQRRNQSQSHAQAQANVPPLPALAPGPSSAAGAQPSLPPVTGTPTPGTSPAQTPSVPLAVTIMQQSLDITDMNSSLEQIMDGVEAYRRTIWDNTRTRLEVQIATTSQNMIYHEAMREQERRGTLWRQEIANHYQGLVPGEDLNLLPLPRLIVRVWRLLNPRAVQQTAANYDNMATWSGWFVYRSLMKRWAEESADELAQANELQRTLYGEQ</sequence>
<name>A0AAN6F256_EXODE</name>
<dbReference type="AlphaFoldDB" id="A0AAN6F256"/>
<organism evidence="2 3">
    <name type="scientific">Exophiala dermatitidis</name>
    <name type="common">Black yeast-like fungus</name>
    <name type="synonym">Wangiella dermatitidis</name>
    <dbReference type="NCBI Taxonomy" id="5970"/>
    <lineage>
        <taxon>Eukaryota</taxon>
        <taxon>Fungi</taxon>
        <taxon>Dikarya</taxon>
        <taxon>Ascomycota</taxon>
        <taxon>Pezizomycotina</taxon>
        <taxon>Eurotiomycetes</taxon>
        <taxon>Chaetothyriomycetidae</taxon>
        <taxon>Chaetothyriales</taxon>
        <taxon>Herpotrichiellaceae</taxon>
        <taxon>Exophiala</taxon>
    </lineage>
</organism>
<feature type="compositionally biased region" description="Low complexity" evidence="1">
    <location>
        <begin position="618"/>
        <end position="630"/>
    </location>
</feature>
<accession>A0AAN6F256</accession>
<dbReference type="EMBL" id="JAJGCB010000001">
    <property type="protein sequence ID" value="KAJ8995842.1"/>
    <property type="molecule type" value="Genomic_DNA"/>
</dbReference>
<comment type="caution">
    <text evidence="2">The sequence shown here is derived from an EMBL/GenBank/DDBJ whole genome shotgun (WGS) entry which is preliminary data.</text>
</comment>